<proteinExistence type="predicted"/>
<organism evidence="1 2">
    <name type="scientific">Vararia minispora EC-137</name>
    <dbReference type="NCBI Taxonomy" id="1314806"/>
    <lineage>
        <taxon>Eukaryota</taxon>
        <taxon>Fungi</taxon>
        <taxon>Dikarya</taxon>
        <taxon>Basidiomycota</taxon>
        <taxon>Agaricomycotina</taxon>
        <taxon>Agaricomycetes</taxon>
        <taxon>Russulales</taxon>
        <taxon>Lachnocladiaceae</taxon>
        <taxon>Vararia</taxon>
    </lineage>
</organism>
<gene>
    <name evidence="1" type="ORF">K488DRAFT_82564</name>
</gene>
<protein>
    <submittedName>
        <fullName evidence="1">Mitochondrial carrier</fullName>
    </submittedName>
</protein>
<comment type="caution">
    <text evidence="1">The sequence shown here is derived from an EMBL/GenBank/DDBJ whole genome shotgun (WGS) entry which is preliminary data.</text>
</comment>
<evidence type="ECO:0000313" key="2">
    <source>
        <dbReference type="Proteomes" id="UP000814128"/>
    </source>
</evidence>
<reference evidence="1" key="2">
    <citation type="journal article" date="2022" name="New Phytol.">
        <title>Evolutionary transition to the ectomycorrhizal habit in the genomes of a hyperdiverse lineage of mushroom-forming fungi.</title>
        <authorList>
            <person name="Looney B."/>
            <person name="Miyauchi S."/>
            <person name="Morin E."/>
            <person name="Drula E."/>
            <person name="Courty P.E."/>
            <person name="Kohler A."/>
            <person name="Kuo A."/>
            <person name="LaButti K."/>
            <person name="Pangilinan J."/>
            <person name="Lipzen A."/>
            <person name="Riley R."/>
            <person name="Andreopoulos W."/>
            <person name="He G."/>
            <person name="Johnson J."/>
            <person name="Nolan M."/>
            <person name="Tritt A."/>
            <person name="Barry K.W."/>
            <person name="Grigoriev I.V."/>
            <person name="Nagy L.G."/>
            <person name="Hibbett D."/>
            <person name="Henrissat B."/>
            <person name="Matheny P.B."/>
            <person name="Labbe J."/>
            <person name="Martin F.M."/>
        </authorList>
    </citation>
    <scope>NUCLEOTIDE SEQUENCE</scope>
    <source>
        <strain evidence="1">EC-137</strain>
    </source>
</reference>
<accession>A0ACB8QWB4</accession>
<dbReference type="Proteomes" id="UP000814128">
    <property type="component" value="Unassembled WGS sequence"/>
</dbReference>
<evidence type="ECO:0000313" key="1">
    <source>
        <dbReference type="EMBL" id="KAI0035952.1"/>
    </source>
</evidence>
<keyword evidence="2" id="KW-1185">Reference proteome</keyword>
<name>A0ACB8QWB4_9AGAM</name>
<sequence length="305" mass="33358">MATTTTGSSPTAVWSPGAQNALIFLSAALSNMYASAVSNPLDIIKVRQQLQMQAAGTTANSFWAIGAEMARREGPLSLMNGLTASMLREFSYSGIRMGTYDFFKDTFSRLSGGKLQNEGLALKLLSATVASTLGSAIANPTDLVKVRMQAYSPTGRPYTTTRAAFASVWREGGFRALYRGTDATTARGVVLTVSQICSYDQTKQTFKRHGWMEEGLPLHATVSMIAGFVCSVASNPVDVVKVRLMNDKERRYRGVVDCVRQILAKESPAAFFKGFPMCWARLGAHTVLTFVAFERLRLWFGIRPM</sequence>
<reference evidence="1" key="1">
    <citation type="submission" date="2021-02" db="EMBL/GenBank/DDBJ databases">
        <authorList>
            <consortium name="DOE Joint Genome Institute"/>
            <person name="Ahrendt S."/>
            <person name="Looney B.P."/>
            <person name="Miyauchi S."/>
            <person name="Morin E."/>
            <person name="Drula E."/>
            <person name="Courty P.E."/>
            <person name="Chicoki N."/>
            <person name="Fauchery L."/>
            <person name="Kohler A."/>
            <person name="Kuo A."/>
            <person name="Labutti K."/>
            <person name="Pangilinan J."/>
            <person name="Lipzen A."/>
            <person name="Riley R."/>
            <person name="Andreopoulos W."/>
            <person name="He G."/>
            <person name="Johnson J."/>
            <person name="Barry K.W."/>
            <person name="Grigoriev I.V."/>
            <person name="Nagy L."/>
            <person name="Hibbett D."/>
            <person name="Henrissat B."/>
            <person name="Matheny P.B."/>
            <person name="Labbe J."/>
            <person name="Martin F."/>
        </authorList>
    </citation>
    <scope>NUCLEOTIDE SEQUENCE</scope>
    <source>
        <strain evidence="1">EC-137</strain>
    </source>
</reference>
<dbReference type="EMBL" id="MU273477">
    <property type="protein sequence ID" value="KAI0035952.1"/>
    <property type="molecule type" value="Genomic_DNA"/>
</dbReference>